<dbReference type="RefSeq" id="WP_167186648.1">
    <property type="nucleotide sequence ID" value="NZ_JAASQL010000001.1"/>
</dbReference>
<reference evidence="2 3" key="1">
    <citation type="submission" date="2020-03" db="EMBL/GenBank/DDBJ databases">
        <title>Genomic Encyclopedia of Type Strains, Phase IV (KMG-IV): sequencing the most valuable type-strain genomes for metagenomic binning, comparative biology and taxonomic classification.</title>
        <authorList>
            <person name="Goeker M."/>
        </authorList>
    </citation>
    <scope>NUCLEOTIDE SEQUENCE [LARGE SCALE GENOMIC DNA]</scope>
    <source>
        <strain evidence="2 3">DSM 101599</strain>
    </source>
</reference>
<accession>A0ABX0UCM5</accession>
<evidence type="ECO:0000313" key="2">
    <source>
        <dbReference type="EMBL" id="NIJ45221.1"/>
    </source>
</evidence>
<protein>
    <submittedName>
        <fullName evidence="2">Ribosomal protein S18 acetylase RimI-like enzyme</fullName>
    </submittedName>
</protein>
<sequence length="246" mass="28362">MKEKTNFITENINNLTTLWKTVGTPFNAYFKSADFEYCEIKNSEWPNRLWFNQPTNQKIIDVLKNKAATTEAKITFPIWNLNNKDQQALLEQNGFKLKFEQIAMCLKPNDLFEVENTVKIELVTNQNQATLWSDIFLQSFKYTISTETINKTLKNVDYYLAYHNNIAVGTAIIFNTNNVAGIHSVGIPPAMRRKGYAAQIMKLLINKAIKNQAELITLQASNMGKNIYLNLGFKEQFLIKNYILDQ</sequence>
<keyword evidence="3" id="KW-1185">Reference proteome</keyword>
<dbReference type="Proteomes" id="UP000745859">
    <property type="component" value="Unassembled WGS sequence"/>
</dbReference>
<dbReference type="CDD" id="cd04301">
    <property type="entry name" value="NAT_SF"/>
    <property type="match status" value="1"/>
</dbReference>
<dbReference type="EMBL" id="JAASQL010000001">
    <property type="protein sequence ID" value="NIJ45221.1"/>
    <property type="molecule type" value="Genomic_DNA"/>
</dbReference>
<feature type="domain" description="N-acetyltransferase" evidence="1">
    <location>
        <begin position="118"/>
        <end position="246"/>
    </location>
</feature>
<dbReference type="Pfam" id="PF13673">
    <property type="entry name" value="Acetyltransf_10"/>
    <property type="match status" value="1"/>
</dbReference>
<organism evidence="2 3">
    <name type="scientific">Wenyingzhuangia heitensis</name>
    <dbReference type="NCBI Taxonomy" id="1487859"/>
    <lineage>
        <taxon>Bacteria</taxon>
        <taxon>Pseudomonadati</taxon>
        <taxon>Bacteroidota</taxon>
        <taxon>Flavobacteriia</taxon>
        <taxon>Flavobacteriales</taxon>
        <taxon>Flavobacteriaceae</taxon>
        <taxon>Wenyingzhuangia</taxon>
    </lineage>
</organism>
<name>A0ABX0UCM5_9FLAO</name>
<dbReference type="PROSITE" id="PS51186">
    <property type="entry name" value="GNAT"/>
    <property type="match status" value="1"/>
</dbReference>
<dbReference type="Gene3D" id="3.40.630.30">
    <property type="match status" value="1"/>
</dbReference>
<evidence type="ECO:0000259" key="1">
    <source>
        <dbReference type="PROSITE" id="PS51186"/>
    </source>
</evidence>
<dbReference type="InterPro" id="IPR000182">
    <property type="entry name" value="GNAT_dom"/>
</dbReference>
<evidence type="ECO:0000313" key="3">
    <source>
        <dbReference type="Proteomes" id="UP000745859"/>
    </source>
</evidence>
<dbReference type="InterPro" id="IPR016181">
    <property type="entry name" value="Acyl_CoA_acyltransferase"/>
</dbReference>
<proteinExistence type="predicted"/>
<gene>
    <name evidence="2" type="ORF">FHR24_001660</name>
</gene>
<comment type="caution">
    <text evidence="2">The sequence shown here is derived from an EMBL/GenBank/DDBJ whole genome shotgun (WGS) entry which is preliminary data.</text>
</comment>
<dbReference type="SUPFAM" id="SSF55729">
    <property type="entry name" value="Acyl-CoA N-acyltransferases (Nat)"/>
    <property type="match status" value="1"/>
</dbReference>